<feature type="transmembrane region" description="Helical" evidence="5">
    <location>
        <begin position="336"/>
        <end position="357"/>
    </location>
</feature>
<feature type="transmembrane region" description="Helical" evidence="5">
    <location>
        <begin position="130"/>
        <end position="153"/>
    </location>
</feature>
<protein>
    <recommendedName>
        <fullName evidence="6">Methylamine utilisation protein MauE domain-containing protein</fullName>
    </recommendedName>
</protein>
<evidence type="ECO:0000256" key="5">
    <source>
        <dbReference type="SAM" id="Phobius"/>
    </source>
</evidence>
<evidence type="ECO:0000256" key="3">
    <source>
        <dbReference type="ARBA" id="ARBA00022989"/>
    </source>
</evidence>
<proteinExistence type="predicted"/>
<evidence type="ECO:0000313" key="8">
    <source>
        <dbReference type="Proteomes" id="UP001501126"/>
    </source>
</evidence>
<evidence type="ECO:0000256" key="4">
    <source>
        <dbReference type="ARBA" id="ARBA00023136"/>
    </source>
</evidence>
<keyword evidence="4 5" id="KW-0472">Membrane</keyword>
<organism evidence="7 8">
    <name type="scientific">Wandonia haliotis</name>
    <dbReference type="NCBI Taxonomy" id="574963"/>
    <lineage>
        <taxon>Bacteria</taxon>
        <taxon>Pseudomonadati</taxon>
        <taxon>Bacteroidota</taxon>
        <taxon>Flavobacteriia</taxon>
        <taxon>Flavobacteriales</taxon>
        <taxon>Crocinitomicaceae</taxon>
        <taxon>Wandonia</taxon>
    </lineage>
</organism>
<name>A0ABP3Y4Q3_9FLAO</name>
<sequence>MRLRPNKSAKLLIEGRSLPVNIGLILLNILGLVFLAMGYHPAHESTQWLIPTGYIVFIGSFAGLFALKGLYLMSYVARAFVGGLFIVSGLVKANDPKGFAYKLEEYFEDGALAYRVRDLLGWDSFTLEGFIEYALILSVIICVVEIVLGIMVILGARIKLAAWLLLGMMLFFTALTWHTKECNPADTFTKKMEFATDSPQAIDYIAKTETREDLTILSNKNGKVVVAETRTVQCVTDCGCFGDALKGSVGRSLTPQESFWKDIVVGYFVLIIFIMQFSLLKNTKRDSIVLSVTAMAVVVFFSWVFGWYFPILFAFITLLGSMWIRRSGGKYLGNDWGAILFSTVITVILVIYVLLYLPLKDYRPYAVGSNLIEKMNDGIDGVVENTFDYKNVTTGEIKKMTNEEYMTSKIWEDQNWAFDTMTANVIVEPLLPSITEQFGPTLDVSQLSEYDKQLPVIAELLKDSYIKAVVMTSDVYGISDTIPETEFFAEEYDSTFVQSSAVVIDPELGEVKVIDLILNAPSIFILSVEDIKNADWSSLDEIKKIAEKAKENNIPFIMICGSVKSEIDEFRKTNAFDVAAFTNDRIELKAVCRSNPGLLLIQNAVVKAKYPHRGLPSFETIKKNYLK</sequence>
<dbReference type="Pfam" id="PF07291">
    <property type="entry name" value="MauE"/>
    <property type="match status" value="1"/>
</dbReference>
<feature type="transmembrane region" description="Helical" evidence="5">
    <location>
        <begin position="263"/>
        <end position="280"/>
    </location>
</feature>
<dbReference type="Proteomes" id="UP001501126">
    <property type="component" value="Unassembled WGS sequence"/>
</dbReference>
<dbReference type="EMBL" id="BAAAFH010000007">
    <property type="protein sequence ID" value="GAA0875109.1"/>
    <property type="molecule type" value="Genomic_DNA"/>
</dbReference>
<dbReference type="RefSeq" id="WP_343786218.1">
    <property type="nucleotide sequence ID" value="NZ_BAAAFH010000007.1"/>
</dbReference>
<evidence type="ECO:0000313" key="7">
    <source>
        <dbReference type="EMBL" id="GAA0875109.1"/>
    </source>
</evidence>
<keyword evidence="8" id="KW-1185">Reference proteome</keyword>
<feature type="transmembrane region" description="Helical" evidence="5">
    <location>
        <begin position="20"/>
        <end position="42"/>
    </location>
</feature>
<comment type="subcellular location">
    <subcellularLocation>
        <location evidence="1">Membrane</location>
        <topology evidence="1">Multi-pass membrane protein</topology>
    </subcellularLocation>
</comment>
<feature type="transmembrane region" description="Helical" evidence="5">
    <location>
        <begin position="48"/>
        <end position="67"/>
    </location>
</feature>
<keyword evidence="2 5" id="KW-0812">Transmembrane</keyword>
<evidence type="ECO:0000256" key="1">
    <source>
        <dbReference type="ARBA" id="ARBA00004141"/>
    </source>
</evidence>
<gene>
    <name evidence="7" type="ORF">GCM10009118_15170</name>
</gene>
<evidence type="ECO:0000256" key="2">
    <source>
        <dbReference type="ARBA" id="ARBA00022692"/>
    </source>
</evidence>
<feature type="transmembrane region" description="Helical" evidence="5">
    <location>
        <begin position="72"/>
        <end position="91"/>
    </location>
</feature>
<dbReference type="InterPro" id="IPR009908">
    <property type="entry name" value="Methylamine_util_MauE"/>
</dbReference>
<comment type="caution">
    <text evidence="7">The sequence shown here is derived from an EMBL/GenBank/DDBJ whole genome shotgun (WGS) entry which is preliminary data.</text>
</comment>
<evidence type="ECO:0000259" key="6">
    <source>
        <dbReference type="Pfam" id="PF07291"/>
    </source>
</evidence>
<reference evidence="8" key="1">
    <citation type="journal article" date="2019" name="Int. J. Syst. Evol. Microbiol.">
        <title>The Global Catalogue of Microorganisms (GCM) 10K type strain sequencing project: providing services to taxonomists for standard genome sequencing and annotation.</title>
        <authorList>
            <consortium name="The Broad Institute Genomics Platform"/>
            <consortium name="The Broad Institute Genome Sequencing Center for Infectious Disease"/>
            <person name="Wu L."/>
            <person name="Ma J."/>
        </authorList>
    </citation>
    <scope>NUCLEOTIDE SEQUENCE [LARGE SCALE GENOMIC DNA]</scope>
    <source>
        <strain evidence="8">JCM 16083</strain>
    </source>
</reference>
<feature type="transmembrane region" description="Helical" evidence="5">
    <location>
        <begin position="292"/>
        <end position="324"/>
    </location>
</feature>
<accession>A0ABP3Y4Q3</accession>
<feature type="transmembrane region" description="Helical" evidence="5">
    <location>
        <begin position="160"/>
        <end position="178"/>
    </location>
</feature>
<feature type="domain" description="Methylamine utilisation protein MauE" evidence="6">
    <location>
        <begin position="74"/>
        <end position="177"/>
    </location>
</feature>
<keyword evidence="3 5" id="KW-1133">Transmembrane helix</keyword>